<feature type="compositionally biased region" description="Polar residues" evidence="1">
    <location>
        <begin position="381"/>
        <end position="398"/>
    </location>
</feature>
<dbReference type="Proteomes" id="UP001309876">
    <property type="component" value="Unassembled WGS sequence"/>
</dbReference>
<dbReference type="EMBL" id="JAVRRJ010000001">
    <property type="protein sequence ID" value="KAK5091275.1"/>
    <property type="molecule type" value="Genomic_DNA"/>
</dbReference>
<feature type="region of interest" description="Disordered" evidence="1">
    <location>
        <begin position="251"/>
        <end position="299"/>
    </location>
</feature>
<organism evidence="2 3">
    <name type="scientific">Lithohypha guttulata</name>
    <dbReference type="NCBI Taxonomy" id="1690604"/>
    <lineage>
        <taxon>Eukaryota</taxon>
        <taxon>Fungi</taxon>
        <taxon>Dikarya</taxon>
        <taxon>Ascomycota</taxon>
        <taxon>Pezizomycotina</taxon>
        <taxon>Eurotiomycetes</taxon>
        <taxon>Chaetothyriomycetidae</taxon>
        <taxon>Chaetothyriales</taxon>
        <taxon>Trichomeriaceae</taxon>
        <taxon>Lithohypha</taxon>
    </lineage>
</organism>
<accession>A0AAN7YAJ4</accession>
<protein>
    <submittedName>
        <fullName evidence="2">Uncharacterized protein</fullName>
    </submittedName>
</protein>
<feature type="region of interest" description="Disordered" evidence="1">
    <location>
        <begin position="332"/>
        <end position="353"/>
    </location>
</feature>
<evidence type="ECO:0000256" key="1">
    <source>
        <dbReference type="SAM" id="MobiDB-lite"/>
    </source>
</evidence>
<reference evidence="2 3" key="1">
    <citation type="submission" date="2023-08" db="EMBL/GenBank/DDBJ databases">
        <title>Black Yeasts Isolated from many extreme environments.</title>
        <authorList>
            <person name="Coleine C."/>
            <person name="Stajich J.E."/>
            <person name="Selbmann L."/>
        </authorList>
    </citation>
    <scope>NUCLEOTIDE SEQUENCE [LARGE SCALE GENOMIC DNA]</scope>
    <source>
        <strain evidence="2 3">CCFEE 5910</strain>
    </source>
</reference>
<evidence type="ECO:0000313" key="2">
    <source>
        <dbReference type="EMBL" id="KAK5091275.1"/>
    </source>
</evidence>
<name>A0AAN7YAJ4_9EURO</name>
<proteinExistence type="predicted"/>
<dbReference type="AlphaFoldDB" id="A0AAN7YAJ4"/>
<feature type="region of interest" description="Disordered" evidence="1">
    <location>
        <begin position="366"/>
        <end position="423"/>
    </location>
</feature>
<evidence type="ECO:0000313" key="3">
    <source>
        <dbReference type="Proteomes" id="UP001309876"/>
    </source>
</evidence>
<comment type="caution">
    <text evidence="2">The sequence shown here is derived from an EMBL/GenBank/DDBJ whole genome shotgun (WGS) entry which is preliminary data.</text>
</comment>
<keyword evidence="3" id="KW-1185">Reference proteome</keyword>
<gene>
    <name evidence="2" type="ORF">LTR05_001457</name>
</gene>
<feature type="compositionally biased region" description="Polar residues" evidence="1">
    <location>
        <begin position="260"/>
        <end position="288"/>
    </location>
</feature>
<sequence>MTVIFTPGLRIMEAGASVAEILKGIYWRRLLFFFAVSFSSSILASKDLLLVKDTSPAKTLAEGYPTLILTFEDTVDITHTTQATLELRYCKASTGFYSRHCKVRQALVSFHSFQLPPEKNCHRSNIDKLLPQTAMFNSRLYDMSEFAPNQGPVAWSQNLHYLWQNEKNLTKVQSELGDAISQRSRTPGNDTRLLQEKDAEIERLKAELAFHQSNASLVLQRLSQQDREIYNQNIRIQQQERTIRVHSAELSKVQDRQQPHHTTPSHQRSHFTTLGYSGSSPFHETPVQNGFGPPLNSEVALPPGYHTQWGTFKFPNASSNPDQTLVVRQPSISNPAQPFRGGADRQGSPFPVNQMRNMTLQNHVNSQDNEYRTPPRGHPASDSTGSNNYGTSATSTEASGRMFPPVPPQTPVQRTESAMSRPRSMKDAVIPYSTGTREDELSKKLAVLFDEAVDFAYTFANFPSNAADKAMPQHIKDILMSKATQTTAFRLMQSQQTRYWLVAKVILGDIIDVVFGVLTFVGLDASIDETVAAIRQKLKPNTPNEIRRLYLREITEKHNKLRNHPAWEDFTSRKAWERANALWSIVHPIMHQRVPGDFGRLQGLMKQAYSVAELRFTDSAEYQIYFPVYNQMFDANTMVNFDQEYRSLSSGAIAARDLHVRLGAMPHVTRTTIGEHGVVNTKALCKAAVLLKDPPQNRNTAHS</sequence>